<dbReference type="Proteomes" id="UP001589619">
    <property type="component" value="Unassembled WGS sequence"/>
</dbReference>
<proteinExistence type="predicted"/>
<keyword evidence="4" id="KW-1185">Reference proteome</keyword>
<name>A0ABV5VQV7_9BACL</name>
<evidence type="ECO:0000256" key="2">
    <source>
        <dbReference type="SAM" id="Phobius"/>
    </source>
</evidence>
<evidence type="ECO:0000313" key="3">
    <source>
        <dbReference type="EMBL" id="MFB9750548.1"/>
    </source>
</evidence>
<dbReference type="EMBL" id="JBHMAG010000003">
    <property type="protein sequence ID" value="MFB9750548.1"/>
    <property type="molecule type" value="Genomic_DNA"/>
</dbReference>
<evidence type="ECO:0000256" key="1">
    <source>
        <dbReference type="SAM" id="MobiDB-lite"/>
    </source>
</evidence>
<keyword evidence="2" id="KW-1133">Transmembrane helix</keyword>
<dbReference type="RefSeq" id="WP_344906853.1">
    <property type="nucleotide sequence ID" value="NZ_BAAAYO010000005.1"/>
</dbReference>
<keyword evidence="2" id="KW-0812">Transmembrane</keyword>
<accession>A0ABV5VQV7</accession>
<sequence>MKDLVEFVLRNLGLVIVIGGFLLTLLARSRQTPGGPAGKGRRTGSPMMPPFGGGSDRKSAGRKWPEPTEPSAERDGRTGAGRNAAEASAHGVPPDGSAAAGEAAAPFPDNGRGDHRSSGLAAVKPSAEAWQQEEAAAFAVKKEGRDGGLELSESEALRGMMWAEILGEPRSRKPYRPKS</sequence>
<evidence type="ECO:0000313" key="4">
    <source>
        <dbReference type="Proteomes" id="UP001589619"/>
    </source>
</evidence>
<gene>
    <name evidence="3" type="ORF">ACFFNY_03100</name>
</gene>
<feature type="compositionally biased region" description="Basic and acidic residues" evidence="1">
    <location>
        <begin position="55"/>
        <end position="77"/>
    </location>
</feature>
<keyword evidence="2" id="KW-0472">Membrane</keyword>
<protein>
    <submittedName>
        <fullName evidence="3">Uncharacterized protein</fullName>
    </submittedName>
</protein>
<reference evidence="3 4" key="1">
    <citation type="submission" date="2024-09" db="EMBL/GenBank/DDBJ databases">
        <authorList>
            <person name="Sun Q."/>
            <person name="Mori K."/>
        </authorList>
    </citation>
    <scope>NUCLEOTIDE SEQUENCE [LARGE SCALE GENOMIC DNA]</scope>
    <source>
        <strain evidence="3 4">JCM 12520</strain>
    </source>
</reference>
<comment type="caution">
    <text evidence="3">The sequence shown here is derived from an EMBL/GenBank/DDBJ whole genome shotgun (WGS) entry which is preliminary data.</text>
</comment>
<feature type="transmembrane region" description="Helical" evidence="2">
    <location>
        <begin position="7"/>
        <end position="27"/>
    </location>
</feature>
<feature type="region of interest" description="Disordered" evidence="1">
    <location>
        <begin position="31"/>
        <end position="126"/>
    </location>
</feature>
<organism evidence="3 4">
    <name type="scientific">Paenibacillus hodogayensis</name>
    <dbReference type="NCBI Taxonomy" id="279208"/>
    <lineage>
        <taxon>Bacteria</taxon>
        <taxon>Bacillati</taxon>
        <taxon>Bacillota</taxon>
        <taxon>Bacilli</taxon>
        <taxon>Bacillales</taxon>
        <taxon>Paenibacillaceae</taxon>
        <taxon>Paenibacillus</taxon>
    </lineage>
</organism>